<evidence type="ECO:0000256" key="3">
    <source>
        <dbReference type="ARBA" id="ARBA00023125"/>
    </source>
</evidence>
<evidence type="ECO:0000313" key="7">
    <source>
        <dbReference type="Proteomes" id="UP000199391"/>
    </source>
</evidence>
<keyword evidence="4" id="KW-0804">Transcription</keyword>
<dbReference type="PANTHER" id="PTHR30537:SF72">
    <property type="entry name" value="LYSR FAMILY TRANSCRIPTIONAL REGULATOR"/>
    <property type="match status" value="1"/>
</dbReference>
<dbReference type="InterPro" id="IPR036390">
    <property type="entry name" value="WH_DNA-bd_sf"/>
</dbReference>
<feature type="domain" description="HTH lysR-type" evidence="5">
    <location>
        <begin position="1"/>
        <end position="59"/>
    </location>
</feature>
<dbReference type="InterPro" id="IPR036388">
    <property type="entry name" value="WH-like_DNA-bd_sf"/>
</dbReference>
<evidence type="ECO:0000256" key="1">
    <source>
        <dbReference type="ARBA" id="ARBA00009437"/>
    </source>
</evidence>
<comment type="similarity">
    <text evidence="1">Belongs to the LysR transcriptional regulatory family.</text>
</comment>
<dbReference type="PANTHER" id="PTHR30537">
    <property type="entry name" value="HTH-TYPE TRANSCRIPTIONAL REGULATOR"/>
    <property type="match status" value="1"/>
</dbReference>
<dbReference type="Gene3D" id="3.40.190.290">
    <property type="match status" value="1"/>
</dbReference>
<dbReference type="SUPFAM" id="SSF53850">
    <property type="entry name" value="Periplasmic binding protein-like II"/>
    <property type="match status" value="1"/>
</dbReference>
<dbReference type="EMBL" id="FPBO01000049">
    <property type="protein sequence ID" value="SFV16005.1"/>
    <property type="molecule type" value="Genomic_DNA"/>
</dbReference>
<organism evidence="6 7">
    <name type="scientific">Pseudoduganella namucuonensis</name>
    <dbReference type="NCBI Taxonomy" id="1035707"/>
    <lineage>
        <taxon>Bacteria</taxon>
        <taxon>Pseudomonadati</taxon>
        <taxon>Pseudomonadota</taxon>
        <taxon>Betaproteobacteria</taxon>
        <taxon>Burkholderiales</taxon>
        <taxon>Oxalobacteraceae</taxon>
        <taxon>Telluria group</taxon>
        <taxon>Pseudoduganella</taxon>
    </lineage>
</organism>
<dbReference type="Gene3D" id="1.10.10.10">
    <property type="entry name" value="Winged helix-like DNA-binding domain superfamily/Winged helix DNA-binding domain"/>
    <property type="match status" value="1"/>
</dbReference>
<evidence type="ECO:0000259" key="5">
    <source>
        <dbReference type="PROSITE" id="PS50931"/>
    </source>
</evidence>
<dbReference type="Proteomes" id="UP000199391">
    <property type="component" value="Unassembled WGS sequence"/>
</dbReference>
<proteinExistence type="inferred from homology"/>
<dbReference type="PRINTS" id="PR00039">
    <property type="entry name" value="HTHLYSR"/>
</dbReference>
<evidence type="ECO:0000313" key="6">
    <source>
        <dbReference type="EMBL" id="SFV16005.1"/>
    </source>
</evidence>
<gene>
    <name evidence="6" type="ORF">SAMN05216552_104910</name>
</gene>
<dbReference type="GO" id="GO:0003700">
    <property type="term" value="F:DNA-binding transcription factor activity"/>
    <property type="evidence" value="ECO:0007669"/>
    <property type="project" value="InterPro"/>
</dbReference>
<keyword evidence="7" id="KW-1185">Reference proteome</keyword>
<dbReference type="Pfam" id="PF03466">
    <property type="entry name" value="LysR_substrate"/>
    <property type="match status" value="1"/>
</dbReference>
<dbReference type="CDD" id="cd08422">
    <property type="entry name" value="PBP2_CrgA_like"/>
    <property type="match status" value="1"/>
</dbReference>
<sequence>MEPLNYLASFIQSAETGSFSAAARRLGLTPAAVSKNVARLEASLGLRLFQRSTRSLTLTSGGERFLHQVGGAFSTVQEAIAGVAKDDGQPAGVLKVGMALAFGREHLLPLLDDFLLRYPGVLPDWHFDNHPVDLVGGGFDAAIGGGIVLSPGVIARELLRTDLLVVASPEYMKGRAMPDHPTELARFDGIVRRSASTGRAKVWTLRHDDGDEGQALLRPRVIFDDPEAMAYAAMRGIGVALLPMPHAARWLKSGALLRLLPRWRGEAGTVSIYYPSKKMLPAKTRAFVDHVVEHFRRPEVAAVFDSGRYR</sequence>
<keyword evidence="2" id="KW-0805">Transcription regulation</keyword>
<dbReference type="AlphaFoldDB" id="A0A1I7M277"/>
<dbReference type="Pfam" id="PF00126">
    <property type="entry name" value="HTH_1"/>
    <property type="match status" value="1"/>
</dbReference>
<dbReference type="GO" id="GO:0006351">
    <property type="term" value="P:DNA-templated transcription"/>
    <property type="evidence" value="ECO:0007669"/>
    <property type="project" value="TreeGrafter"/>
</dbReference>
<dbReference type="RefSeq" id="WP_093560575.1">
    <property type="nucleotide sequence ID" value="NZ_FPBO01000049.1"/>
</dbReference>
<dbReference type="OrthoDB" id="8678019at2"/>
<accession>A0A1I7M277</accession>
<dbReference type="InterPro" id="IPR005119">
    <property type="entry name" value="LysR_subst-bd"/>
</dbReference>
<protein>
    <submittedName>
        <fullName evidence="6">Transcriptional regulator, LysR family</fullName>
    </submittedName>
</protein>
<dbReference type="GO" id="GO:0043565">
    <property type="term" value="F:sequence-specific DNA binding"/>
    <property type="evidence" value="ECO:0007669"/>
    <property type="project" value="TreeGrafter"/>
</dbReference>
<evidence type="ECO:0000256" key="2">
    <source>
        <dbReference type="ARBA" id="ARBA00023015"/>
    </source>
</evidence>
<dbReference type="STRING" id="1035707.SAMN05216552_104910"/>
<dbReference type="SUPFAM" id="SSF46785">
    <property type="entry name" value="Winged helix' DNA-binding domain"/>
    <property type="match status" value="1"/>
</dbReference>
<reference evidence="7" key="1">
    <citation type="submission" date="2016-10" db="EMBL/GenBank/DDBJ databases">
        <authorList>
            <person name="Varghese N."/>
            <person name="Submissions S."/>
        </authorList>
    </citation>
    <scope>NUCLEOTIDE SEQUENCE [LARGE SCALE GENOMIC DNA]</scope>
    <source>
        <strain evidence="7">CGMCC 1.11014</strain>
    </source>
</reference>
<keyword evidence="3" id="KW-0238">DNA-binding</keyword>
<evidence type="ECO:0000256" key="4">
    <source>
        <dbReference type="ARBA" id="ARBA00023163"/>
    </source>
</evidence>
<dbReference type="InterPro" id="IPR058163">
    <property type="entry name" value="LysR-type_TF_proteobact-type"/>
</dbReference>
<name>A0A1I7M277_9BURK</name>
<dbReference type="PROSITE" id="PS50931">
    <property type="entry name" value="HTH_LYSR"/>
    <property type="match status" value="1"/>
</dbReference>
<dbReference type="FunFam" id="1.10.10.10:FF:000001">
    <property type="entry name" value="LysR family transcriptional regulator"/>
    <property type="match status" value="1"/>
</dbReference>
<dbReference type="InterPro" id="IPR000847">
    <property type="entry name" value="LysR_HTH_N"/>
</dbReference>